<dbReference type="Pfam" id="PF01411">
    <property type="entry name" value="tRNA-synt_2c"/>
    <property type="match status" value="1"/>
</dbReference>
<keyword evidence="4 14" id="KW-0436">Ligase</keyword>
<keyword evidence="3 14" id="KW-0820">tRNA-binding</keyword>
<dbReference type="InterPro" id="IPR023033">
    <property type="entry name" value="Ala_tRNA_ligase_euk/bac"/>
</dbReference>
<evidence type="ECO:0000256" key="10">
    <source>
        <dbReference type="ARBA" id="ARBA00022917"/>
    </source>
</evidence>
<evidence type="ECO:0000256" key="6">
    <source>
        <dbReference type="ARBA" id="ARBA00022741"/>
    </source>
</evidence>
<dbReference type="GO" id="GO:0008270">
    <property type="term" value="F:zinc ion binding"/>
    <property type="evidence" value="ECO:0007669"/>
    <property type="project" value="UniProtKB-UniRule"/>
</dbReference>
<accession>A0AB33HUQ6</accession>
<keyword evidence="2 14" id="KW-0963">Cytoplasm</keyword>
<dbReference type="GO" id="GO:0005829">
    <property type="term" value="C:cytosol"/>
    <property type="evidence" value="ECO:0007669"/>
    <property type="project" value="TreeGrafter"/>
</dbReference>
<dbReference type="Proteomes" id="UP000007105">
    <property type="component" value="Chromosome"/>
</dbReference>
<evidence type="ECO:0000256" key="4">
    <source>
        <dbReference type="ARBA" id="ARBA00022598"/>
    </source>
</evidence>
<feature type="domain" description="Alanyl-transfer RNA synthetases family profile" evidence="15">
    <location>
        <begin position="3"/>
        <end position="714"/>
    </location>
</feature>
<proteinExistence type="inferred from homology"/>
<keyword evidence="7 14" id="KW-0862">Zinc</keyword>
<evidence type="ECO:0000259" key="15">
    <source>
        <dbReference type="PROSITE" id="PS50860"/>
    </source>
</evidence>
<dbReference type="InterPro" id="IPR018165">
    <property type="entry name" value="Ala-tRNA-synth_IIc_core"/>
</dbReference>
<dbReference type="PANTHER" id="PTHR11777:SF9">
    <property type="entry name" value="ALANINE--TRNA LIGASE, CYTOPLASMIC"/>
    <property type="match status" value="1"/>
</dbReference>
<dbReference type="GO" id="GO:0006419">
    <property type="term" value="P:alanyl-tRNA aminoacylation"/>
    <property type="evidence" value="ECO:0007669"/>
    <property type="project" value="UniProtKB-UniRule"/>
</dbReference>
<evidence type="ECO:0000256" key="1">
    <source>
        <dbReference type="ARBA" id="ARBA00008226"/>
    </source>
</evidence>
<dbReference type="PANTHER" id="PTHR11777">
    <property type="entry name" value="ALANYL-TRNA SYNTHETASE"/>
    <property type="match status" value="1"/>
</dbReference>
<dbReference type="GO" id="GO:0004813">
    <property type="term" value="F:alanine-tRNA ligase activity"/>
    <property type="evidence" value="ECO:0007669"/>
    <property type="project" value="UniProtKB-UniRule"/>
</dbReference>
<dbReference type="InterPro" id="IPR018162">
    <property type="entry name" value="Ala-tRNA-ligase_IIc_anticod-bd"/>
</dbReference>
<dbReference type="Gene3D" id="2.40.30.130">
    <property type="match status" value="1"/>
</dbReference>
<comment type="cofactor">
    <cofactor evidence="14">
        <name>Zn(2+)</name>
        <dbReference type="ChEBI" id="CHEBI:29105"/>
    </cofactor>
    <text evidence="14">Binds 1 zinc ion per subunit.</text>
</comment>
<sequence length="900" mass="103707">MKWTTDKVRQTWLDYFTAKGHLALPSKSLIPVNDPSLLWINSGVATLKDYFSAKKTPPSKRLANAQICLRVNDIENVGFTSRHQTLFEMLGNFSIDDYFKEEAIGFANDLLVNHYHLDPKRFYITVYQDDELTFNTWLKHGIPASRIIKCDRDRNFWDLGLGPCGPCTEIYYDRGERFDPHKVGEKLFFEDIENDRYVEVWNIVFSQFNNDGNGNYSELAQKNIDTGAGIERLVAILQDAPTNFDTDIFLKLIGIIEQHCKHKYDTNLYFKFDQKLNEAQSAFRIISDHFKAITFTIAEGVLPGPNERSYIVRRLLRRALLACKKLDLDLKFIDPMVDAIISVYGSYYQQLQGKNQVVQQAIWKEVTAFDKTINLGLMLFEKSIAHNALKPQVAFQLYETYGFPIEMIKELVDKRQLQVDWKAVEQLMEQHRLISKQNSNTLSFEKQNEHLVNFKTASEFLYEANEITAKVIGLFDEQYQPVQKLHNQSGYVVFDQTVLYATSGGQRYDEGYCINHSQNDQRVSFQGVFKGPNKQHFHFFLTGSFQLGDKVILVHDGKWRQLVKNNHSLEHLLHAALQKEIDPLIKQDGAFKSAQKATIDFNFSRALTWAELERVEHRIRQIIQQDIQREEIFTDLEGSQKLNAIAYFEEEYSNHELLRVIRFGDFSVELCGGTHVEHTGLIENCFITDYYARGTGRWRIEIISSNETIAAYLNEQNGKLSETINSLHNTLNNIANPALNKQKTALTKQLNHFHLPQVITDLRKCQALLNELKITVNELKTEDFKWKQKQLAEKIKQELLELAKQDKAYVLASFAAVDPKLLSQVAQAVLNQHKNKLFVLLNQFNNSPSFMLLGQDVSKCIQLLKAHFELKGGGSNNFFRGSFNESVDVSKLQAILDTLQ</sequence>
<keyword evidence="11 14" id="KW-0030">Aminoacyl-tRNA synthetase</keyword>
<comment type="catalytic activity">
    <reaction evidence="13 14">
        <text>tRNA(Ala) + L-alanine + ATP = L-alanyl-tRNA(Ala) + AMP + diphosphate</text>
        <dbReference type="Rhea" id="RHEA:12540"/>
        <dbReference type="Rhea" id="RHEA-COMP:9657"/>
        <dbReference type="Rhea" id="RHEA-COMP:9923"/>
        <dbReference type="ChEBI" id="CHEBI:30616"/>
        <dbReference type="ChEBI" id="CHEBI:33019"/>
        <dbReference type="ChEBI" id="CHEBI:57972"/>
        <dbReference type="ChEBI" id="CHEBI:78442"/>
        <dbReference type="ChEBI" id="CHEBI:78497"/>
        <dbReference type="ChEBI" id="CHEBI:456215"/>
        <dbReference type="EC" id="6.1.1.7"/>
    </reaction>
</comment>
<feature type="binding site" evidence="14">
    <location>
        <position position="675"/>
    </location>
    <ligand>
        <name>Zn(2+)</name>
        <dbReference type="ChEBI" id="CHEBI:29105"/>
    </ligand>
</feature>
<dbReference type="InterPro" id="IPR018164">
    <property type="entry name" value="Ala-tRNA-synth_IIc_N"/>
</dbReference>
<feature type="binding site" evidence="14">
    <location>
        <position position="671"/>
    </location>
    <ligand>
        <name>Zn(2+)</name>
        <dbReference type="ChEBI" id="CHEBI:29105"/>
    </ligand>
</feature>
<name>A0AB33HUQ6_MYCPM</name>
<evidence type="ECO:0000256" key="8">
    <source>
        <dbReference type="ARBA" id="ARBA00022840"/>
    </source>
</evidence>
<dbReference type="InterPro" id="IPR018163">
    <property type="entry name" value="Thr/Ala-tRNA-synth_IIc_edit"/>
</dbReference>
<evidence type="ECO:0000313" key="16">
    <source>
        <dbReference type="EMBL" id="BAL21997.1"/>
    </source>
</evidence>
<dbReference type="SUPFAM" id="SSF101353">
    <property type="entry name" value="Putative anticodon-binding domain of alanyl-tRNA synthetase (AlaRS)"/>
    <property type="match status" value="1"/>
</dbReference>
<keyword evidence="6 14" id="KW-0547">Nucleotide-binding</keyword>
<comment type="function">
    <text evidence="12 14">Catalyzes the attachment of alanine to tRNA(Ala) in a two-step reaction: alanine is first activated by ATP to form Ala-AMP and then transferred to the acceptor end of tRNA(Ala). Also edits incorrectly charged Ser-tRNA(Ala) and Gly-tRNA(Ala) via its editing domain.</text>
</comment>
<dbReference type="InterPro" id="IPR009000">
    <property type="entry name" value="Transl_B-barrel_sf"/>
</dbReference>
<dbReference type="HAMAP" id="MF_00036_B">
    <property type="entry name" value="Ala_tRNA_synth_B"/>
    <property type="match status" value="1"/>
</dbReference>
<evidence type="ECO:0000256" key="11">
    <source>
        <dbReference type="ARBA" id="ARBA00023146"/>
    </source>
</evidence>
<dbReference type="EC" id="6.1.1.7" evidence="14"/>
<evidence type="ECO:0000256" key="2">
    <source>
        <dbReference type="ARBA" id="ARBA00022490"/>
    </source>
</evidence>
<dbReference type="RefSeq" id="WP_014325524.1">
    <property type="nucleotide sequence ID" value="NC_016807.1"/>
</dbReference>
<comment type="subcellular location">
    <subcellularLocation>
        <location evidence="14">Cytoplasm</location>
    </subcellularLocation>
</comment>
<keyword evidence="5 14" id="KW-0479">Metal-binding</keyword>
<evidence type="ECO:0000256" key="12">
    <source>
        <dbReference type="ARBA" id="ARBA00024779"/>
    </source>
</evidence>
<dbReference type="EMBL" id="AP012303">
    <property type="protein sequence ID" value="BAL21997.1"/>
    <property type="molecule type" value="Genomic_DNA"/>
</dbReference>
<keyword evidence="8 14" id="KW-0067">ATP-binding</keyword>
<evidence type="ECO:0000256" key="7">
    <source>
        <dbReference type="ARBA" id="ARBA00022833"/>
    </source>
</evidence>
<feature type="binding site" evidence="14">
    <location>
        <position position="567"/>
    </location>
    <ligand>
        <name>Zn(2+)</name>
        <dbReference type="ChEBI" id="CHEBI:29105"/>
    </ligand>
</feature>
<dbReference type="InterPro" id="IPR050058">
    <property type="entry name" value="Ala-tRNA_ligase"/>
</dbReference>
<comment type="domain">
    <text evidence="14">Consists of three domains; the N-terminal catalytic domain, the editing domain and the C-terminal C-Ala domain. The editing domain removes incorrectly charged amino acids, while the C-Ala domain, along with tRNA(Ala), serves as a bridge to cooperatively bring together the editing and aminoacylation centers thus stimulating deacylation of misacylated tRNAs.</text>
</comment>
<dbReference type="FunFam" id="2.40.30.130:FF:000042">
    <property type="entry name" value="Alanyl-tRNA synthetase family protein"/>
    <property type="match status" value="1"/>
</dbReference>
<dbReference type="Gene3D" id="3.30.980.10">
    <property type="entry name" value="Threonyl-trna Synthetase, Chain A, domain 2"/>
    <property type="match status" value="1"/>
</dbReference>
<dbReference type="GO" id="GO:0002161">
    <property type="term" value="F:aminoacyl-tRNA deacylase activity"/>
    <property type="evidence" value="ECO:0007669"/>
    <property type="project" value="TreeGrafter"/>
</dbReference>
<organism evidence="16 17">
    <name type="scientific">Mycoplasmoides pneumoniae 309</name>
    <dbReference type="NCBI Taxonomy" id="1112856"/>
    <lineage>
        <taxon>Bacteria</taxon>
        <taxon>Bacillati</taxon>
        <taxon>Mycoplasmatota</taxon>
        <taxon>Mycoplasmoidales</taxon>
        <taxon>Mycoplasmoidaceae</taxon>
        <taxon>Mycoplasmoides</taxon>
    </lineage>
</organism>
<dbReference type="SMART" id="SM00863">
    <property type="entry name" value="tRNA_SAD"/>
    <property type="match status" value="1"/>
</dbReference>
<dbReference type="SUPFAM" id="SSF55186">
    <property type="entry name" value="ThrRS/AlaRS common domain"/>
    <property type="match status" value="1"/>
</dbReference>
<dbReference type="KEGG" id="mpm:MPNA4190"/>
<evidence type="ECO:0000256" key="13">
    <source>
        <dbReference type="ARBA" id="ARBA00048300"/>
    </source>
</evidence>
<protein>
    <recommendedName>
        <fullName evidence="14">Alanine--tRNA ligase</fullName>
        <ecNumber evidence="14">6.1.1.7</ecNumber>
    </recommendedName>
    <alternativeName>
        <fullName evidence="14">Alanyl-tRNA synthetase</fullName>
        <shortName evidence="14">AlaRS</shortName>
    </alternativeName>
</protein>
<evidence type="ECO:0000256" key="5">
    <source>
        <dbReference type="ARBA" id="ARBA00022723"/>
    </source>
</evidence>
<keyword evidence="10 14" id="KW-0648">Protein biosynthesis</keyword>
<dbReference type="AlphaFoldDB" id="A0AB33HUQ6"/>
<dbReference type="GO" id="GO:0000049">
    <property type="term" value="F:tRNA binding"/>
    <property type="evidence" value="ECO:0007669"/>
    <property type="project" value="UniProtKB-KW"/>
</dbReference>
<comment type="similarity">
    <text evidence="1 14">Belongs to the class-II aminoacyl-tRNA synthetase family.</text>
</comment>
<evidence type="ECO:0000313" key="17">
    <source>
        <dbReference type="Proteomes" id="UP000007105"/>
    </source>
</evidence>
<dbReference type="SUPFAM" id="SSF55681">
    <property type="entry name" value="Class II aaRS and biotin synthetases"/>
    <property type="match status" value="1"/>
</dbReference>
<evidence type="ECO:0000256" key="3">
    <source>
        <dbReference type="ARBA" id="ARBA00022555"/>
    </source>
</evidence>
<reference evidence="17" key="1">
    <citation type="journal article" date="2012" name="J. Bacteriol.">
        <title>Complete genome sequence of Mycoplasma pneumoniae type 2a strain 309, isolated in Japan.</title>
        <authorList>
            <person name="Kenri T."/>
            <person name="Horino A."/>
            <person name="Matsui M."/>
            <person name="Sasaki Y."/>
            <person name="Suzuki S."/>
            <person name="Narita M."/>
            <person name="Ohya H."/>
            <person name="Okazaki N."/>
            <person name="Shibayama K."/>
        </authorList>
    </citation>
    <scope>NUCLEOTIDE SEQUENCE [LARGE SCALE GENOMIC DNA]</scope>
    <source>
        <strain evidence="17">309</strain>
    </source>
</reference>
<evidence type="ECO:0000256" key="9">
    <source>
        <dbReference type="ARBA" id="ARBA00022884"/>
    </source>
</evidence>
<dbReference type="PRINTS" id="PR00980">
    <property type="entry name" value="TRNASYNTHALA"/>
</dbReference>
<dbReference type="NCBIfam" id="TIGR00344">
    <property type="entry name" value="alaS"/>
    <property type="match status" value="1"/>
</dbReference>
<dbReference type="Gene3D" id="3.30.930.10">
    <property type="entry name" value="Bira Bifunctional Protein, Domain 2"/>
    <property type="match status" value="1"/>
</dbReference>
<dbReference type="InterPro" id="IPR012947">
    <property type="entry name" value="tRNA_SAD"/>
</dbReference>
<dbReference type="InterPro" id="IPR002318">
    <property type="entry name" value="Ala-tRNA-lgiase_IIc"/>
</dbReference>
<dbReference type="Pfam" id="PF07973">
    <property type="entry name" value="tRNA_SAD"/>
    <property type="match status" value="1"/>
</dbReference>
<dbReference type="FunFam" id="3.30.930.10:FF:000046">
    <property type="entry name" value="Alanine--tRNA ligase"/>
    <property type="match status" value="1"/>
</dbReference>
<feature type="binding site" evidence="14">
    <location>
        <position position="571"/>
    </location>
    <ligand>
        <name>Zn(2+)</name>
        <dbReference type="ChEBI" id="CHEBI:29105"/>
    </ligand>
</feature>
<gene>
    <name evidence="14 16" type="primary">alaS</name>
    <name evidence="16" type="ORF">MPNA4190</name>
</gene>
<keyword evidence="9 14" id="KW-0694">RNA-binding</keyword>
<evidence type="ECO:0000256" key="14">
    <source>
        <dbReference type="HAMAP-Rule" id="MF_00036"/>
    </source>
</evidence>
<dbReference type="PROSITE" id="PS50860">
    <property type="entry name" value="AA_TRNA_LIGASE_II_ALA"/>
    <property type="match status" value="1"/>
</dbReference>
<dbReference type="SUPFAM" id="SSF50447">
    <property type="entry name" value="Translation proteins"/>
    <property type="match status" value="1"/>
</dbReference>
<dbReference type="InterPro" id="IPR045864">
    <property type="entry name" value="aa-tRNA-synth_II/BPL/LPL"/>
</dbReference>
<dbReference type="GO" id="GO:0005524">
    <property type="term" value="F:ATP binding"/>
    <property type="evidence" value="ECO:0007669"/>
    <property type="project" value="UniProtKB-UniRule"/>
</dbReference>
<dbReference type="CDD" id="cd00673">
    <property type="entry name" value="AlaRS_core"/>
    <property type="match status" value="1"/>
</dbReference>